<feature type="compositionally biased region" description="Polar residues" evidence="4">
    <location>
        <begin position="1170"/>
        <end position="1185"/>
    </location>
</feature>
<organism evidence="6 7">
    <name type="scientific">Moraxella lacunata</name>
    <dbReference type="NCBI Taxonomy" id="477"/>
    <lineage>
        <taxon>Bacteria</taxon>
        <taxon>Pseudomonadati</taxon>
        <taxon>Pseudomonadota</taxon>
        <taxon>Gammaproteobacteria</taxon>
        <taxon>Moraxellales</taxon>
        <taxon>Moraxellaceae</taxon>
        <taxon>Moraxella</taxon>
    </lineage>
</organism>
<evidence type="ECO:0000256" key="1">
    <source>
        <dbReference type="ARBA" id="ARBA00022729"/>
    </source>
</evidence>
<dbReference type="Proteomes" id="UP000254437">
    <property type="component" value="Unassembled WGS sequence"/>
</dbReference>
<feature type="compositionally biased region" description="Low complexity" evidence="4">
    <location>
        <begin position="1069"/>
        <end position="1084"/>
    </location>
</feature>
<feature type="compositionally biased region" description="Polar residues" evidence="4">
    <location>
        <begin position="898"/>
        <end position="913"/>
    </location>
</feature>
<proteinExistence type="predicted"/>
<dbReference type="InterPro" id="IPR038081">
    <property type="entry name" value="CalX-like_sf"/>
</dbReference>
<feature type="region of interest" description="Disordered" evidence="4">
    <location>
        <begin position="685"/>
        <end position="713"/>
    </location>
</feature>
<feature type="compositionally biased region" description="Polar residues" evidence="4">
    <location>
        <begin position="461"/>
        <end position="473"/>
    </location>
</feature>
<feature type="region of interest" description="Disordered" evidence="4">
    <location>
        <begin position="461"/>
        <end position="505"/>
    </location>
</feature>
<keyword evidence="1" id="KW-0732">Signal</keyword>
<feature type="compositionally biased region" description="Low complexity" evidence="4">
    <location>
        <begin position="1150"/>
        <end position="1165"/>
    </location>
</feature>
<feature type="region of interest" description="Disordered" evidence="4">
    <location>
        <begin position="963"/>
        <end position="1363"/>
    </location>
</feature>
<evidence type="ECO:0000259" key="5">
    <source>
        <dbReference type="Pfam" id="PF03160"/>
    </source>
</evidence>
<feature type="compositionally biased region" description="Polar residues" evidence="4">
    <location>
        <begin position="1089"/>
        <end position="1104"/>
    </location>
</feature>
<dbReference type="RefSeq" id="WP_115007217.1">
    <property type="nucleotide sequence ID" value="NZ_UGQU01000002.1"/>
</dbReference>
<feature type="domain" description="Calx-beta" evidence="5">
    <location>
        <begin position="1409"/>
        <end position="1505"/>
    </location>
</feature>
<feature type="compositionally biased region" description="Low complexity" evidence="4">
    <location>
        <begin position="1231"/>
        <end position="1246"/>
    </location>
</feature>
<feature type="region of interest" description="Disordered" evidence="4">
    <location>
        <begin position="852"/>
        <end position="913"/>
    </location>
</feature>
<evidence type="ECO:0000256" key="3">
    <source>
        <dbReference type="ARBA" id="ARBA00022837"/>
    </source>
</evidence>
<dbReference type="SUPFAM" id="SSF141072">
    <property type="entry name" value="CalX-like"/>
    <property type="match status" value="1"/>
</dbReference>
<dbReference type="EMBL" id="UGQU01000002">
    <property type="protein sequence ID" value="STZ63196.1"/>
    <property type="molecule type" value="Genomic_DNA"/>
</dbReference>
<dbReference type="Gene3D" id="2.60.40.2030">
    <property type="match status" value="1"/>
</dbReference>
<protein>
    <recommendedName>
        <fullName evidence="5">Calx-beta domain-containing protein</fullName>
    </recommendedName>
</protein>
<dbReference type="GO" id="GO:0007154">
    <property type="term" value="P:cell communication"/>
    <property type="evidence" value="ECO:0007669"/>
    <property type="project" value="InterPro"/>
</dbReference>
<evidence type="ECO:0000256" key="4">
    <source>
        <dbReference type="SAM" id="MobiDB-lite"/>
    </source>
</evidence>
<feature type="compositionally biased region" description="Low complexity" evidence="4">
    <location>
        <begin position="1393"/>
        <end position="1404"/>
    </location>
</feature>
<keyword evidence="2" id="KW-0677">Repeat</keyword>
<gene>
    <name evidence="6" type="ORF">NCTC10359_01620</name>
</gene>
<feature type="compositionally biased region" description="Polar residues" evidence="4">
    <location>
        <begin position="1251"/>
        <end position="1266"/>
    </location>
</feature>
<dbReference type="InterPro" id="IPR003644">
    <property type="entry name" value="Calx_beta"/>
</dbReference>
<keyword evidence="3" id="KW-0106">Calcium</keyword>
<evidence type="ECO:0000256" key="2">
    <source>
        <dbReference type="ARBA" id="ARBA00022737"/>
    </source>
</evidence>
<dbReference type="GO" id="GO:0016020">
    <property type="term" value="C:membrane"/>
    <property type="evidence" value="ECO:0007669"/>
    <property type="project" value="InterPro"/>
</dbReference>
<feature type="region of interest" description="Disordered" evidence="4">
    <location>
        <begin position="768"/>
        <end position="789"/>
    </location>
</feature>
<feature type="compositionally biased region" description="Basic and acidic residues" evidence="4">
    <location>
        <begin position="476"/>
        <end position="489"/>
    </location>
</feature>
<accession>A0A378TQX4</accession>
<feature type="compositionally biased region" description="Polar residues" evidence="4">
    <location>
        <begin position="770"/>
        <end position="781"/>
    </location>
</feature>
<name>A0A378TQX4_MORLA</name>
<feature type="region of interest" description="Disordered" evidence="4">
    <location>
        <begin position="1377"/>
        <end position="1404"/>
    </location>
</feature>
<evidence type="ECO:0000313" key="6">
    <source>
        <dbReference type="EMBL" id="STZ63196.1"/>
    </source>
</evidence>
<evidence type="ECO:0000313" key="7">
    <source>
        <dbReference type="Proteomes" id="UP000254437"/>
    </source>
</evidence>
<feature type="compositionally biased region" description="Polar residues" evidence="4">
    <location>
        <begin position="1332"/>
        <end position="1347"/>
    </location>
</feature>
<feature type="compositionally biased region" description="Polar residues" evidence="4">
    <location>
        <begin position="870"/>
        <end position="879"/>
    </location>
</feature>
<dbReference type="Pfam" id="PF03160">
    <property type="entry name" value="Calx-beta"/>
    <property type="match status" value="1"/>
</dbReference>
<feature type="compositionally biased region" description="Polar residues" evidence="4">
    <location>
        <begin position="972"/>
        <end position="983"/>
    </location>
</feature>
<feature type="compositionally biased region" description="Polar residues" evidence="4">
    <location>
        <begin position="1008"/>
        <end position="1023"/>
    </location>
</feature>
<sequence>MQSISVKVNDSVQTIAEAKVITKDGQPTIIKANRNANYELINDATGRGPDHIVTKRVGKDLHISFEESAEESDLIIENFYDYDKSALIGQAESGQYHYYVPDTGLTQDYVTELVIGDIEGQALGGQGYPAPWWIGAEEGSRFGIMPWLVGIAGLAGIIAAVSDSDDDKGGNNNTAVEVEDKPLSISNLESNTTAQGAAQALSFTVTSDGAKVPEADISINGTILKDADGKTVQSDSEGNVTITAELLALNGITLGGLSDFTIGANKDTYKDATATLYNPQVVTMDGGVVVTPHETATKLEVSYTKPGETEPTTVTFTHEDTNGDGVPDTWVDDKKDDSITIDPATGKVVVPVAEIGSNTAVTAKQTTNVGTTNNSDDVGDIPSAKPAVDAIKTGDDAGDVVVKPSDDATDGSAVVVKYTDKDGNNKQVTITKDQDGWEADGDLPDGVVLDKDNGTVTIQSDNVTDGSDVTAIQTDPGRKESDPVSDKARINVPQPEITANDDGSVTVTPSDKADKVVINYIDEDGKPNTATITKDDNGNWTSDDDNVIINNDGTITLPDDKVKDGSEVSANQTVGDKDSDKGTVTTQDNVPQPEITANDDGSVTVTPSDKADKVVINYIDEDGKPNTATITKDDDGNWTSDDDNVVINNDGTITLPADKVKDGSTATAEQTVDGKDSDKVPVVANNENNTTPAKPASPEITANNDGSVTVTPSKEADKVVINYIDEDGKPNTATITKDDNGNWTSDDNNVIVNPTTGETTIPADKVKDGSTVTAQQTTPVGTSDPADATAKDGIAEPDVTANNDGSVTVKPADDATEVEISYVDEDGKEQTVTVTKDKDGNWTADDDNVVINDDGTITLPADKVKDGSDVTANQTTDNGKSGDASDTAGDARADAPTVTPSTTDGSVTATPGTDNAKLVVTYTDEDGKEQTVTINKDADGNWTAEGTLPEGVTVDKDGKVTIPQDAVKDESTVTAAAQNTTGGKAQDQADTNRDTGTATDPAIEATRNPDNSVSVKTEPNATVTDKDGNPITDDNGNPIVADKDGNATIPADKVPADNTIGAKDPAGNTATDTVDPADTTAPTVEATRNPDNSVSVKTEPNATVTDKDGNPITDDNGNPIVADKDGNATIPADKVPADNTIGAKDPAGNTATDTVDPADTTAPTVEATRNPDNSVSVKTEPNATVTDKDGNPITDDNGNPIVADKDGNATIPADKVPADNTIGAKDPAGNTATDTVDPADTTAPTVEATRNPDNSVSVKTEPNATVTDKDGNPITDDNGNPIVADKDGNATIPADKVPADNTIGAKDPAGNTATDTVDPADTTAPTVEATRNPDNSVSVKTEPNATVTDKDGNPITDDNGNPIVADKDGNATIPADKVPADNTIGAKDPAGNTATDTVDPADTTSTELSISVDEAEIEEGGTVTFIVTRTGDTNKGSSVGWTLTGSGDNPATVKDAESDFADSQATSGKLTFAVGEITKTITVQTKDDQVIEPNEGFTVTLSGATGATVTKDSESSVIKNNDKLVVKLESKNDSFSASPAVGSGDDKYTNSQEVTVSNIPKDVKWEYNIGAGWMEGEEASDEGVATITLPKNESWKGKEYVIEARIKAGQGYDVESTKSDKLEMTLDQVARVPTAINYKDGVLTGEAEAGAFIYNDQNGDGVYQVGEEFAIADDNGIFNLTLANNLIDYPDRGDREWDKIQASLGVIDKAGNTLDANKQGKLYYFGNLDTYDWFEKGDRTGGLVNRVHTLTDADDVVLAGGLLKGTYDLGDGNNSLVVTGRGLASGTKVVTGNGNDNIYLNRGMDGSSIEMGGGDDILNLTYVGYLANVDMGAGNDTLIVRRDKDLTSGNASNSIDGGEGVDTMVFDASNGNYTLDKITGFEAYDLTGQGANTLNITRAELFTNNSGSFIDVQGATHDSVIIVTGNGDDTVKWYGSSVSTGKVTYDNTEYDVYTDGQGNQLWVENVTVTGL</sequence>
<feature type="region of interest" description="Disordered" evidence="4">
    <location>
        <begin position="558"/>
        <end position="600"/>
    </location>
</feature>
<feature type="compositionally biased region" description="Polar residues" evidence="4">
    <location>
        <begin position="700"/>
        <end position="712"/>
    </location>
</feature>
<feature type="compositionally biased region" description="Low complexity" evidence="4">
    <location>
        <begin position="1312"/>
        <end position="1327"/>
    </location>
</feature>
<feature type="region of interest" description="Disordered" evidence="4">
    <location>
        <begin position="661"/>
        <end position="680"/>
    </location>
</feature>
<reference evidence="6 7" key="1">
    <citation type="submission" date="2018-06" db="EMBL/GenBank/DDBJ databases">
        <authorList>
            <consortium name="Pathogen Informatics"/>
            <person name="Doyle S."/>
        </authorList>
    </citation>
    <scope>NUCLEOTIDE SEQUENCE [LARGE SCALE GENOMIC DNA]</scope>
    <source>
        <strain evidence="6 7">NCTC10359</strain>
    </source>
</reference>